<organism evidence="2 3">
    <name type="scientific">Streptomyces acidicola</name>
    <dbReference type="NCBI Taxonomy" id="2596892"/>
    <lineage>
        <taxon>Bacteria</taxon>
        <taxon>Bacillati</taxon>
        <taxon>Actinomycetota</taxon>
        <taxon>Actinomycetes</taxon>
        <taxon>Kitasatosporales</taxon>
        <taxon>Streptomycetaceae</taxon>
        <taxon>Streptomyces</taxon>
    </lineage>
</organism>
<evidence type="ECO:0000313" key="3">
    <source>
        <dbReference type="Proteomes" id="UP000373149"/>
    </source>
</evidence>
<comment type="caution">
    <text evidence="2">The sequence shown here is derived from an EMBL/GenBank/DDBJ whole genome shotgun (WGS) entry which is preliminary data.</text>
</comment>
<proteinExistence type="predicted"/>
<accession>A0A5N8WQ91</accession>
<protein>
    <recommendedName>
        <fullName evidence="4">Peptidase inhibitor</fullName>
    </recommendedName>
</protein>
<feature type="signal peptide" evidence="1">
    <location>
        <begin position="1"/>
        <end position="27"/>
    </location>
</feature>
<sequence>MRKPLAVLAALGLTIGAALTMAGPAMAAPAAWDCPGGYICAYTGTNGTGSRCAWDTSDPDWTSGSIRCSWAKPSRTVGSVYATTGSGGARLYQNANYSMEVDCVGNGKKASYLKNLQVLSHKRIPASCEI</sequence>
<keyword evidence="1" id="KW-0732">Signal</keyword>
<dbReference type="RefSeq" id="WP_152862456.1">
    <property type="nucleotide sequence ID" value="NZ_VMNX01000040.1"/>
</dbReference>
<feature type="chain" id="PRO_5024332808" description="Peptidase inhibitor" evidence="1">
    <location>
        <begin position="28"/>
        <end position="130"/>
    </location>
</feature>
<dbReference type="Pfam" id="PF03995">
    <property type="entry name" value="Inhibitor_I36"/>
    <property type="match status" value="1"/>
</dbReference>
<dbReference type="Proteomes" id="UP000373149">
    <property type="component" value="Unassembled WGS sequence"/>
</dbReference>
<evidence type="ECO:0000256" key="1">
    <source>
        <dbReference type="SAM" id="SignalP"/>
    </source>
</evidence>
<dbReference type="EMBL" id="VMNX01000040">
    <property type="protein sequence ID" value="MPY49591.1"/>
    <property type="molecule type" value="Genomic_DNA"/>
</dbReference>
<evidence type="ECO:0000313" key="2">
    <source>
        <dbReference type="EMBL" id="MPY49591.1"/>
    </source>
</evidence>
<gene>
    <name evidence="2" type="ORF">FPZ41_13840</name>
</gene>
<evidence type="ECO:0008006" key="4">
    <source>
        <dbReference type="Google" id="ProtNLM"/>
    </source>
</evidence>
<reference evidence="2 3" key="1">
    <citation type="submission" date="2019-09" db="EMBL/GenBank/DDBJ databases">
        <authorList>
            <person name="Duangmal K."/>
            <person name="Teo W.F.A."/>
            <person name="Lipun K."/>
        </authorList>
    </citation>
    <scope>NUCLEOTIDE SEQUENCE [LARGE SCALE GENOMIC DNA]</scope>
    <source>
        <strain evidence="2 3">K1PN6</strain>
    </source>
</reference>
<dbReference type="AlphaFoldDB" id="A0A5N8WQ91"/>
<name>A0A5N8WQ91_9ACTN</name>
<keyword evidence="3" id="KW-1185">Reference proteome</keyword>